<dbReference type="InterPro" id="IPR022398">
    <property type="entry name" value="Peptidase_S8_His-AS"/>
</dbReference>
<evidence type="ECO:0000256" key="3">
    <source>
        <dbReference type="ARBA" id="ARBA00022801"/>
    </source>
</evidence>
<evidence type="ECO:0000259" key="8">
    <source>
        <dbReference type="Pfam" id="PF00082"/>
    </source>
</evidence>
<evidence type="ECO:0000256" key="1">
    <source>
        <dbReference type="ARBA" id="ARBA00011073"/>
    </source>
</evidence>
<name>A0A5B9QF75_9BACT</name>
<feature type="active site" description="Charge relay system" evidence="5">
    <location>
        <position position="160"/>
    </location>
</feature>
<organism evidence="9 10">
    <name type="scientific">Bythopirellula goksoeyrii</name>
    <dbReference type="NCBI Taxonomy" id="1400387"/>
    <lineage>
        <taxon>Bacteria</taxon>
        <taxon>Pseudomonadati</taxon>
        <taxon>Planctomycetota</taxon>
        <taxon>Planctomycetia</taxon>
        <taxon>Pirellulales</taxon>
        <taxon>Lacipirellulaceae</taxon>
        <taxon>Bythopirellula</taxon>
    </lineage>
</organism>
<keyword evidence="3 5" id="KW-0378">Hydrolase</keyword>
<dbReference type="RefSeq" id="WP_168205289.1">
    <property type="nucleotide sequence ID" value="NZ_CP042913.1"/>
</dbReference>
<gene>
    <name evidence="9" type="primary">aprE_1</name>
    <name evidence="9" type="ORF">Pr1d_34910</name>
</gene>
<evidence type="ECO:0000256" key="7">
    <source>
        <dbReference type="SAM" id="MobiDB-lite"/>
    </source>
</evidence>
<dbReference type="PANTHER" id="PTHR43806">
    <property type="entry name" value="PEPTIDASE S8"/>
    <property type="match status" value="1"/>
</dbReference>
<feature type="region of interest" description="Disordered" evidence="7">
    <location>
        <begin position="147"/>
        <end position="166"/>
    </location>
</feature>
<keyword evidence="10" id="KW-1185">Reference proteome</keyword>
<evidence type="ECO:0000313" key="10">
    <source>
        <dbReference type="Proteomes" id="UP000323917"/>
    </source>
</evidence>
<dbReference type="PROSITE" id="PS51892">
    <property type="entry name" value="SUBTILASE"/>
    <property type="match status" value="1"/>
</dbReference>
<dbReference type="GO" id="GO:0006508">
    <property type="term" value="P:proteolysis"/>
    <property type="evidence" value="ECO:0007669"/>
    <property type="project" value="UniProtKB-KW"/>
</dbReference>
<dbReference type="SUPFAM" id="SSF52743">
    <property type="entry name" value="Subtilisin-like"/>
    <property type="match status" value="1"/>
</dbReference>
<keyword evidence="2 5" id="KW-0645">Protease</keyword>
<dbReference type="InterPro" id="IPR050131">
    <property type="entry name" value="Peptidase_S8_subtilisin-like"/>
</dbReference>
<evidence type="ECO:0000256" key="2">
    <source>
        <dbReference type="ARBA" id="ARBA00022670"/>
    </source>
</evidence>
<dbReference type="PRINTS" id="PR00723">
    <property type="entry name" value="SUBTILISIN"/>
</dbReference>
<dbReference type="InterPro" id="IPR023828">
    <property type="entry name" value="Peptidase_S8_Ser-AS"/>
</dbReference>
<proteinExistence type="inferred from homology"/>
<evidence type="ECO:0000256" key="5">
    <source>
        <dbReference type="PROSITE-ProRule" id="PRU01240"/>
    </source>
</evidence>
<dbReference type="InterPro" id="IPR023827">
    <property type="entry name" value="Peptidase_S8_Asp-AS"/>
</dbReference>
<reference evidence="9 10" key="1">
    <citation type="submission" date="2019-08" db="EMBL/GenBank/DDBJ databases">
        <title>Deep-cultivation of Planctomycetes and their phenomic and genomic characterization uncovers novel biology.</title>
        <authorList>
            <person name="Wiegand S."/>
            <person name="Jogler M."/>
            <person name="Boedeker C."/>
            <person name="Pinto D."/>
            <person name="Vollmers J."/>
            <person name="Rivas-Marin E."/>
            <person name="Kohn T."/>
            <person name="Peeters S.H."/>
            <person name="Heuer A."/>
            <person name="Rast P."/>
            <person name="Oberbeckmann S."/>
            <person name="Bunk B."/>
            <person name="Jeske O."/>
            <person name="Meyerdierks A."/>
            <person name="Storesund J.E."/>
            <person name="Kallscheuer N."/>
            <person name="Luecker S."/>
            <person name="Lage O.M."/>
            <person name="Pohl T."/>
            <person name="Merkel B.J."/>
            <person name="Hornburger P."/>
            <person name="Mueller R.-W."/>
            <person name="Bruemmer F."/>
            <person name="Labrenz M."/>
            <person name="Spormann A.M."/>
            <person name="Op den Camp H."/>
            <person name="Overmann J."/>
            <person name="Amann R."/>
            <person name="Jetten M.S.M."/>
            <person name="Mascher T."/>
            <person name="Medema M.H."/>
            <person name="Devos D.P."/>
            <person name="Kaster A.-K."/>
            <person name="Ovreas L."/>
            <person name="Rohde M."/>
            <person name="Galperin M.Y."/>
            <person name="Jogler C."/>
        </authorList>
    </citation>
    <scope>NUCLEOTIDE SEQUENCE [LARGE SCALE GENOMIC DNA]</scope>
    <source>
        <strain evidence="9 10">Pr1d</strain>
    </source>
</reference>
<feature type="active site" description="Charge relay system" evidence="5">
    <location>
        <position position="335"/>
    </location>
</feature>
<protein>
    <submittedName>
        <fullName evidence="9">Subtilisin E</fullName>
        <ecNumber evidence="9">3.4.21.62</ecNumber>
    </submittedName>
</protein>
<feature type="active site" description="Charge relay system" evidence="5">
    <location>
        <position position="118"/>
    </location>
</feature>
<dbReference type="AlphaFoldDB" id="A0A5B9QF75"/>
<dbReference type="PROSITE" id="PS00137">
    <property type="entry name" value="SUBTILASE_HIS"/>
    <property type="match status" value="1"/>
</dbReference>
<dbReference type="Proteomes" id="UP000323917">
    <property type="component" value="Chromosome"/>
</dbReference>
<dbReference type="InterPro" id="IPR036852">
    <property type="entry name" value="Peptidase_S8/S53_dom_sf"/>
</dbReference>
<comment type="similarity">
    <text evidence="1 5 6">Belongs to the peptidase S8 family.</text>
</comment>
<evidence type="ECO:0000256" key="6">
    <source>
        <dbReference type="RuleBase" id="RU003355"/>
    </source>
</evidence>
<dbReference type="Pfam" id="PF00082">
    <property type="entry name" value="Peptidase_S8"/>
    <property type="match status" value="1"/>
</dbReference>
<dbReference type="InterPro" id="IPR015500">
    <property type="entry name" value="Peptidase_S8_subtilisin-rel"/>
</dbReference>
<feature type="domain" description="Peptidase S8/S53" evidence="8">
    <location>
        <begin position="109"/>
        <end position="376"/>
    </location>
</feature>
<sequence length="1104" mass="117577">MRKSQKKQFDWKGGFEILEDRRVMSADPLSGFLENGIVHHSFDESMVHHDFAEEAMPIEHHLASEPDFWIDPSETLTLDEQLDQIEQTLSSAHNTTGLNEVLADYGFTGKGQTVAIIDSGIAYNHFALGGGLGANYRVVGGYDFTENDSDPHDDGPSGSHGTHVAGIVGGDAGSDRGVASGVDLVALRVFDDSGAGYMSWVESALQWVHQHRNDFENPITAVNLSLGIPGYNSSSFLTTSLDDEFAQLKADGIFISVSAGNDYASYKTPGLGNPASSPNVVPVMSVKDNGELAGYSQRHTSAIAAPGSSIRSTVPDYRGDNNGIDDDYAYYSGTSMASPYIAGASVLIRQAMEFVGYAEISQDTIYTHMRDTATEFLDAATNLTFKRINLEAAISALMPTDDYGSTLATAFNLGNLTSTVSQNGVIGTLNDIDYFKFTASSDGTVTFEADNMTHELAAAWSVSGSTGTVSGNQNESFSFDVVAGQNYTVGFSSSGGLGYYNLAATLESSFSYVDWGTISYAQLSDLTVDGESWYRVQASQAGYLTVESVFAAQGGQVNLMLYDANMQMVSSGNAAGGTSRVDVYASAGEEFYVCVQGTNDDVDYRLSNLVSVIGTTVNVTGTAGDDTFAFTAGGTHQITVNGVTHEFAAIAVTNVHFDGGAGADAIVMTGTSGVETATLRVGNTSLVGTGFEASAQSIENVVVNSGGGADVANLYDSAGDDTLVARPDSGRLFGSSFDHTVKNFKEVKVHATAGGYDVASFYDSAGDDVYVAWPDRVQMYGTGYNNTAWGFDRSTVQATAGGYDVASFYDSAGDDVYVAKSTNVTMYGEGYYHVVWGFDRSSVQATAGGYDVASFYDSAGDDVYVAKSTNVTMYGEGYYNVVWGFDRSTVQATAGGYDVASFYDSAGDDVYVAKSTNVTMYGEGYYNVVWGFDRSTVQATAGGYDVASFYDSAGDDTYVAKWNNVTMYGEGYYNVVWGFDRSTVQATAGGYDLASFYDSTGDDIYAAWSDRVQMYGAGYNNVAWGFERTIAQATAGGNDQADLYDSAGNDSIVARAWGAYLSGQGYNNETRGFEQITANMINGGVNTADVQAVDYIFNLVGQWN</sequence>
<dbReference type="EMBL" id="CP042913">
    <property type="protein sequence ID" value="QEG36182.1"/>
    <property type="molecule type" value="Genomic_DNA"/>
</dbReference>
<dbReference type="KEGG" id="bgok:Pr1d_34910"/>
<dbReference type="GO" id="GO:0004252">
    <property type="term" value="F:serine-type endopeptidase activity"/>
    <property type="evidence" value="ECO:0007669"/>
    <property type="project" value="UniProtKB-UniRule"/>
</dbReference>
<accession>A0A5B9QF75</accession>
<dbReference type="PANTHER" id="PTHR43806:SF11">
    <property type="entry name" value="CEREVISIN-RELATED"/>
    <property type="match status" value="1"/>
</dbReference>
<dbReference type="EC" id="3.4.21.62" evidence="9"/>
<dbReference type="PROSITE" id="PS00136">
    <property type="entry name" value="SUBTILASE_ASP"/>
    <property type="match status" value="1"/>
</dbReference>
<dbReference type="PROSITE" id="PS00138">
    <property type="entry name" value="SUBTILASE_SER"/>
    <property type="match status" value="1"/>
</dbReference>
<evidence type="ECO:0000313" key="9">
    <source>
        <dbReference type="EMBL" id="QEG36182.1"/>
    </source>
</evidence>
<dbReference type="Gene3D" id="3.40.50.200">
    <property type="entry name" value="Peptidase S8/S53 domain"/>
    <property type="match status" value="1"/>
</dbReference>
<keyword evidence="4 5" id="KW-0720">Serine protease</keyword>
<dbReference type="SUPFAM" id="SSF89260">
    <property type="entry name" value="Collagen-binding domain"/>
    <property type="match status" value="1"/>
</dbReference>
<evidence type="ECO:0000256" key="4">
    <source>
        <dbReference type="ARBA" id="ARBA00022825"/>
    </source>
</evidence>
<dbReference type="Gene3D" id="2.60.120.380">
    <property type="match status" value="2"/>
</dbReference>
<dbReference type="InterPro" id="IPR000209">
    <property type="entry name" value="Peptidase_S8/S53_dom"/>
</dbReference>